<name>A0A9D1M594_9PROT</name>
<proteinExistence type="inferred from homology"/>
<dbReference type="GO" id="GO:0006633">
    <property type="term" value="P:fatty acid biosynthetic process"/>
    <property type="evidence" value="ECO:0007669"/>
    <property type="project" value="UniProtKB-UniRule"/>
</dbReference>
<dbReference type="NCBIfam" id="TIGR00556">
    <property type="entry name" value="pantethn_trn"/>
    <property type="match status" value="1"/>
</dbReference>
<evidence type="ECO:0000313" key="10">
    <source>
        <dbReference type="EMBL" id="HIU54070.1"/>
    </source>
</evidence>
<dbReference type="Pfam" id="PF01648">
    <property type="entry name" value="ACPS"/>
    <property type="match status" value="1"/>
</dbReference>
<evidence type="ECO:0000256" key="7">
    <source>
        <dbReference type="ARBA" id="ARBA00023160"/>
    </source>
</evidence>
<dbReference type="NCBIfam" id="TIGR00516">
    <property type="entry name" value="acpS"/>
    <property type="match status" value="1"/>
</dbReference>
<dbReference type="InterPro" id="IPR008278">
    <property type="entry name" value="4-PPantetheinyl_Trfase_dom"/>
</dbReference>
<comment type="catalytic activity">
    <reaction evidence="8">
        <text>apo-[ACP] + CoA = holo-[ACP] + adenosine 3',5'-bisphosphate + H(+)</text>
        <dbReference type="Rhea" id="RHEA:12068"/>
        <dbReference type="Rhea" id="RHEA-COMP:9685"/>
        <dbReference type="Rhea" id="RHEA-COMP:9690"/>
        <dbReference type="ChEBI" id="CHEBI:15378"/>
        <dbReference type="ChEBI" id="CHEBI:29999"/>
        <dbReference type="ChEBI" id="CHEBI:57287"/>
        <dbReference type="ChEBI" id="CHEBI:58343"/>
        <dbReference type="ChEBI" id="CHEBI:64479"/>
        <dbReference type="EC" id="2.7.8.7"/>
    </reaction>
</comment>
<evidence type="ECO:0000256" key="1">
    <source>
        <dbReference type="ARBA" id="ARBA00022516"/>
    </source>
</evidence>
<organism evidence="10 11">
    <name type="scientific">Candidatus Scatocola faecipullorum</name>
    <dbReference type="NCBI Taxonomy" id="2840917"/>
    <lineage>
        <taxon>Bacteria</taxon>
        <taxon>Pseudomonadati</taxon>
        <taxon>Pseudomonadota</taxon>
        <taxon>Alphaproteobacteria</taxon>
        <taxon>Rhodospirillales</taxon>
        <taxon>Rhodospirillaceae</taxon>
        <taxon>Rhodospirillaceae incertae sedis</taxon>
        <taxon>Candidatus Scatocola</taxon>
    </lineage>
</organism>
<keyword evidence="5 8" id="KW-0460">Magnesium</keyword>
<comment type="similarity">
    <text evidence="8">Belongs to the P-Pant transferase superfamily. AcpS family.</text>
</comment>
<dbReference type="Gene3D" id="3.90.470.20">
    <property type="entry name" value="4'-phosphopantetheinyl transferase domain"/>
    <property type="match status" value="1"/>
</dbReference>
<dbReference type="GO" id="GO:0000287">
    <property type="term" value="F:magnesium ion binding"/>
    <property type="evidence" value="ECO:0007669"/>
    <property type="project" value="UniProtKB-UniRule"/>
</dbReference>
<reference evidence="10" key="1">
    <citation type="submission" date="2020-10" db="EMBL/GenBank/DDBJ databases">
        <authorList>
            <person name="Gilroy R."/>
        </authorList>
    </citation>
    <scope>NUCLEOTIDE SEQUENCE</scope>
    <source>
        <strain evidence="10">ChiW3-316</strain>
    </source>
</reference>
<gene>
    <name evidence="8" type="primary">acpS</name>
    <name evidence="10" type="ORF">IAD20_08340</name>
</gene>
<comment type="function">
    <text evidence="8">Transfers the 4'-phosphopantetheine moiety from coenzyme A to a Ser of acyl-carrier-protein.</text>
</comment>
<evidence type="ECO:0000256" key="8">
    <source>
        <dbReference type="HAMAP-Rule" id="MF_00101"/>
    </source>
</evidence>
<keyword evidence="8" id="KW-0963">Cytoplasm</keyword>
<feature type="domain" description="4'-phosphopantetheinyl transferase" evidence="9">
    <location>
        <begin position="4"/>
        <end position="110"/>
    </location>
</feature>
<evidence type="ECO:0000259" key="9">
    <source>
        <dbReference type="Pfam" id="PF01648"/>
    </source>
</evidence>
<dbReference type="HAMAP" id="MF_00101">
    <property type="entry name" value="AcpS"/>
    <property type="match status" value="1"/>
</dbReference>
<evidence type="ECO:0000256" key="5">
    <source>
        <dbReference type="ARBA" id="ARBA00022842"/>
    </source>
</evidence>
<keyword evidence="4 8" id="KW-0276">Fatty acid metabolism</keyword>
<keyword evidence="3 8" id="KW-0479">Metal-binding</keyword>
<keyword evidence="2 8" id="KW-0808">Transferase</keyword>
<dbReference type="EC" id="2.7.8.7" evidence="8"/>
<keyword evidence="6 8" id="KW-0443">Lipid metabolism</keyword>
<feature type="binding site" evidence="8">
    <location>
        <position position="62"/>
    </location>
    <ligand>
        <name>Mg(2+)</name>
        <dbReference type="ChEBI" id="CHEBI:18420"/>
    </ligand>
</feature>
<dbReference type="SUPFAM" id="SSF56214">
    <property type="entry name" value="4'-phosphopantetheinyl transferase"/>
    <property type="match status" value="1"/>
</dbReference>
<dbReference type="AlphaFoldDB" id="A0A9D1M594"/>
<evidence type="ECO:0000256" key="3">
    <source>
        <dbReference type="ARBA" id="ARBA00022723"/>
    </source>
</evidence>
<protein>
    <recommendedName>
        <fullName evidence="8">Holo-[acyl-carrier-protein] synthase</fullName>
        <shortName evidence="8">Holo-ACP synthase</shortName>
        <ecNumber evidence="8">2.7.8.7</ecNumber>
    </recommendedName>
    <alternativeName>
        <fullName evidence="8">4'-phosphopantetheinyl transferase AcpS</fullName>
    </alternativeName>
</protein>
<accession>A0A9D1M594</accession>
<dbReference type="InterPro" id="IPR004568">
    <property type="entry name" value="Ppantetheine-prot_Trfase_dom"/>
</dbReference>
<comment type="caution">
    <text evidence="10">The sequence shown here is derived from an EMBL/GenBank/DDBJ whole genome shotgun (WGS) entry which is preliminary data.</text>
</comment>
<sequence length="134" mass="14935">MIVGVGSDLANINRIEETISIFGERFLKRSFAPVEFKEIRKRQAISNKEYACSLAKRFAAKEAFAKALGTGFREGVFMKDIAVVHQKSGKPQLKIYGGALKHLQKLAGSKEVNVQVSMSDDYPWAQAFVIIELI</sequence>
<reference evidence="10" key="2">
    <citation type="journal article" date="2021" name="PeerJ">
        <title>Extensive microbial diversity within the chicken gut microbiome revealed by metagenomics and culture.</title>
        <authorList>
            <person name="Gilroy R."/>
            <person name="Ravi A."/>
            <person name="Getino M."/>
            <person name="Pursley I."/>
            <person name="Horton D.L."/>
            <person name="Alikhan N.F."/>
            <person name="Baker D."/>
            <person name="Gharbi K."/>
            <person name="Hall N."/>
            <person name="Watson M."/>
            <person name="Adriaenssens E.M."/>
            <person name="Foster-Nyarko E."/>
            <person name="Jarju S."/>
            <person name="Secka A."/>
            <person name="Antonio M."/>
            <person name="Oren A."/>
            <person name="Chaudhuri R.R."/>
            <person name="La Ragione R."/>
            <person name="Hildebrand F."/>
            <person name="Pallen M.J."/>
        </authorList>
    </citation>
    <scope>NUCLEOTIDE SEQUENCE</scope>
    <source>
        <strain evidence="10">ChiW3-316</strain>
    </source>
</reference>
<dbReference type="GO" id="GO:0008897">
    <property type="term" value="F:holo-[acyl-carrier-protein] synthase activity"/>
    <property type="evidence" value="ECO:0007669"/>
    <property type="project" value="UniProtKB-UniRule"/>
</dbReference>
<comment type="cofactor">
    <cofactor evidence="8">
        <name>Mg(2+)</name>
        <dbReference type="ChEBI" id="CHEBI:18420"/>
    </cofactor>
</comment>
<dbReference type="EMBL" id="DVNC01000058">
    <property type="protein sequence ID" value="HIU54070.1"/>
    <property type="molecule type" value="Genomic_DNA"/>
</dbReference>
<evidence type="ECO:0000256" key="6">
    <source>
        <dbReference type="ARBA" id="ARBA00023098"/>
    </source>
</evidence>
<comment type="subcellular location">
    <subcellularLocation>
        <location evidence="8">Cytoplasm</location>
    </subcellularLocation>
</comment>
<evidence type="ECO:0000256" key="4">
    <source>
        <dbReference type="ARBA" id="ARBA00022832"/>
    </source>
</evidence>
<dbReference type="GO" id="GO:0005737">
    <property type="term" value="C:cytoplasm"/>
    <property type="evidence" value="ECO:0007669"/>
    <property type="project" value="UniProtKB-SubCell"/>
</dbReference>
<feature type="binding site" evidence="8">
    <location>
        <position position="8"/>
    </location>
    <ligand>
        <name>Mg(2+)</name>
        <dbReference type="ChEBI" id="CHEBI:18420"/>
    </ligand>
</feature>
<dbReference type="InterPro" id="IPR002582">
    <property type="entry name" value="ACPS"/>
</dbReference>
<keyword evidence="1 8" id="KW-0444">Lipid biosynthesis</keyword>
<evidence type="ECO:0000256" key="2">
    <source>
        <dbReference type="ARBA" id="ARBA00022679"/>
    </source>
</evidence>
<keyword evidence="7 8" id="KW-0275">Fatty acid biosynthesis</keyword>
<dbReference type="InterPro" id="IPR037143">
    <property type="entry name" value="4-PPantetheinyl_Trfase_dom_sf"/>
</dbReference>
<evidence type="ECO:0000313" key="11">
    <source>
        <dbReference type="Proteomes" id="UP000824107"/>
    </source>
</evidence>
<dbReference type="Proteomes" id="UP000824107">
    <property type="component" value="Unassembled WGS sequence"/>
</dbReference>